<evidence type="ECO:0000256" key="3">
    <source>
        <dbReference type="ARBA" id="ARBA00023002"/>
    </source>
</evidence>
<dbReference type="Pfam" id="PF01593">
    <property type="entry name" value="Amino_oxidase"/>
    <property type="match status" value="1"/>
</dbReference>
<dbReference type="RefSeq" id="WP_397092268.1">
    <property type="nucleotide sequence ID" value="NZ_JBITGY010000025.1"/>
</dbReference>
<dbReference type="Proteomes" id="UP001612741">
    <property type="component" value="Unassembled WGS sequence"/>
</dbReference>
<dbReference type="InterPro" id="IPR001613">
    <property type="entry name" value="Flavin_amine_oxidase"/>
</dbReference>
<evidence type="ECO:0000256" key="2">
    <source>
        <dbReference type="ARBA" id="ARBA00005995"/>
    </source>
</evidence>
<dbReference type="InterPro" id="IPR002937">
    <property type="entry name" value="Amino_oxidase"/>
</dbReference>
<dbReference type="SUPFAM" id="SSF54373">
    <property type="entry name" value="FAD-linked reductases, C-terminal domain"/>
    <property type="match status" value="1"/>
</dbReference>
<gene>
    <name evidence="5" type="ORF">ACIBG2_51355</name>
</gene>
<dbReference type="EMBL" id="JBITGY010000025">
    <property type="protein sequence ID" value="MFI6505854.1"/>
    <property type="molecule type" value="Genomic_DNA"/>
</dbReference>
<dbReference type="Gene3D" id="3.50.50.60">
    <property type="entry name" value="FAD/NAD(P)-binding domain"/>
    <property type="match status" value="1"/>
</dbReference>
<accession>A0ABW7ZCH7</accession>
<keyword evidence="6" id="KW-1185">Reference proteome</keyword>
<dbReference type="InterPro" id="IPR036188">
    <property type="entry name" value="FAD/NAD-bd_sf"/>
</dbReference>
<dbReference type="PANTHER" id="PTHR43563:SF1">
    <property type="entry name" value="AMINE OXIDASE [FLAVIN-CONTAINING] B"/>
    <property type="match status" value="1"/>
</dbReference>
<dbReference type="PANTHER" id="PTHR43563">
    <property type="entry name" value="AMINE OXIDASE"/>
    <property type="match status" value="1"/>
</dbReference>
<comment type="caution">
    <text evidence="5">The sequence shown here is derived from an EMBL/GenBank/DDBJ whole genome shotgun (WGS) entry which is preliminary data.</text>
</comment>
<comment type="similarity">
    <text evidence="2">Belongs to the flavin monoamine oxidase family.</text>
</comment>
<proteinExistence type="inferred from homology"/>
<dbReference type="SUPFAM" id="SSF51905">
    <property type="entry name" value="FAD/NAD(P)-binding domain"/>
    <property type="match status" value="1"/>
</dbReference>
<name>A0ABW7ZCH7_9ACTN</name>
<dbReference type="PRINTS" id="PR00757">
    <property type="entry name" value="AMINEOXDASEF"/>
</dbReference>
<evidence type="ECO:0000259" key="4">
    <source>
        <dbReference type="Pfam" id="PF01593"/>
    </source>
</evidence>
<comment type="cofactor">
    <cofactor evidence="1">
        <name>FAD</name>
        <dbReference type="ChEBI" id="CHEBI:57692"/>
    </cofactor>
</comment>
<evidence type="ECO:0000313" key="6">
    <source>
        <dbReference type="Proteomes" id="UP001612741"/>
    </source>
</evidence>
<evidence type="ECO:0000256" key="1">
    <source>
        <dbReference type="ARBA" id="ARBA00001974"/>
    </source>
</evidence>
<sequence>MSRVDIVVLGAGLAGLSAARDLARAGADVVVLEARDRPGGRVEQTRLADGRLVQLGGEVVGPTHEAYIGLVKELGLTLEPSFPSLPGEDTVVLSSGRVTGARSWMSDADRASYDAAEEAFRRLARSVDPGDPWSHPDADRLDRLSVGQWLREQGATPGAVRARELAMLALAAESVERTSLLSDLRKEAAAGAHGFYDYDVWECLRVAEGSATVALRMAEELGHRMRYGTPVTRVNVSRSGSRVTTATGERFDCSAVVCALPVGPLRRVAIEGVASERLASLARQRHALAAKVCFVYGSSWWETQGQNGSSYFETGMLGGTWPQQEGILSALVPPERLAAFLATSPALVEQDVLAEMTLAMGERAARPQATYFRRWALDPWTEGYITGWRPGDVMAVGPLHGTHDPPFYVCGSDQWVCGYMEGAVRTGRGAAREVLSNG</sequence>
<feature type="domain" description="Amine oxidase" evidence="4">
    <location>
        <begin position="13"/>
        <end position="435"/>
    </location>
</feature>
<keyword evidence="3" id="KW-0560">Oxidoreductase</keyword>
<reference evidence="5 6" key="1">
    <citation type="submission" date="2024-10" db="EMBL/GenBank/DDBJ databases">
        <title>The Natural Products Discovery Center: Release of the First 8490 Sequenced Strains for Exploring Actinobacteria Biosynthetic Diversity.</title>
        <authorList>
            <person name="Kalkreuter E."/>
            <person name="Kautsar S.A."/>
            <person name="Yang D."/>
            <person name="Bader C.D."/>
            <person name="Teijaro C.N."/>
            <person name="Fluegel L."/>
            <person name="Davis C.M."/>
            <person name="Simpson J.R."/>
            <person name="Lauterbach L."/>
            <person name="Steele A.D."/>
            <person name="Gui C."/>
            <person name="Meng S."/>
            <person name="Li G."/>
            <person name="Viehrig K."/>
            <person name="Ye F."/>
            <person name="Su P."/>
            <person name="Kiefer A.F."/>
            <person name="Nichols A."/>
            <person name="Cepeda A.J."/>
            <person name="Yan W."/>
            <person name="Fan B."/>
            <person name="Jiang Y."/>
            <person name="Adhikari A."/>
            <person name="Zheng C.-J."/>
            <person name="Schuster L."/>
            <person name="Cowan T.M."/>
            <person name="Smanski M.J."/>
            <person name="Chevrette M.G."/>
            <person name="De Carvalho L.P.S."/>
            <person name="Shen B."/>
        </authorList>
    </citation>
    <scope>NUCLEOTIDE SEQUENCE [LARGE SCALE GENOMIC DNA]</scope>
    <source>
        <strain evidence="5 6">NPDC050545</strain>
    </source>
</reference>
<organism evidence="5 6">
    <name type="scientific">Nonomuraea typhae</name>
    <dbReference type="NCBI Taxonomy" id="2603600"/>
    <lineage>
        <taxon>Bacteria</taxon>
        <taxon>Bacillati</taxon>
        <taxon>Actinomycetota</taxon>
        <taxon>Actinomycetes</taxon>
        <taxon>Streptosporangiales</taxon>
        <taxon>Streptosporangiaceae</taxon>
        <taxon>Nonomuraea</taxon>
    </lineage>
</organism>
<evidence type="ECO:0000313" key="5">
    <source>
        <dbReference type="EMBL" id="MFI6505854.1"/>
    </source>
</evidence>
<protein>
    <submittedName>
        <fullName evidence="5">Flavin monoamine oxidase family protein</fullName>
    </submittedName>
</protein>
<dbReference type="InterPro" id="IPR050703">
    <property type="entry name" value="Flavin_MAO"/>
</dbReference>